<organism evidence="2 3">
    <name type="scientific">Fusarium duplospermum</name>
    <dbReference type="NCBI Taxonomy" id="1325734"/>
    <lineage>
        <taxon>Eukaryota</taxon>
        <taxon>Fungi</taxon>
        <taxon>Dikarya</taxon>
        <taxon>Ascomycota</taxon>
        <taxon>Pezizomycotina</taxon>
        <taxon>Sordariomycetes</taxon>
        <taxon>Hypocreomycetidae</taxon>
        <taxon>Hypocreales</taxon>
        <taxon>Nectriaceae</taxon>
        <taxon>Fusarium</taxon>
        <taxon>Fusarium solani species complex</taxon>
    </lineage>
</organism>
<dbReference type="OrthoDB" id="4923834at2759"/>
<feature type="transmembrane region" description="Helical" evidence="1">
    <location>
        <begin position="325"/>
        <end position="346"/>
    </location>
</feature>
<dbReference type="Proteomes" id="UP000288168">
    <property type="component" value="Unassembled WGS sequence"/>
</dbReference>
<keyword evidence="1" id="KW-1133">Transmembrane helix</keyword>
<evidence type="ECO:0000313" key="3">
    <source>
        <dbReference type="Proteomes" id="UP000288168"/>
    </source>
</evidence>
<dbReference type="Pfam" id="PF19086">
    <property type="entry name" value="Terpene_syn_C_2"/>
    <property type="match status" value="1"/>
</dbReference>
<dbReference type="AlphaFoldDB" id="A0A428NUX1"/>
<comment type="caution">
    <text evidence="2">The sequence shown here is derived from an EMBL/GenBank/DDBJ whole genome shotgun (WGS) entry which is preliminary data.</text>
</comment>
<dbReference type="EMBL" id="NKCI01000288">
    <property type="protein sequence ID" value="RSL44540.1"/>
    <property type="molecule type" value="Genomic_DNA"/>
</dbReference>
<protein>
    <recommendedName>
        <fullName evidence="4">Terpene synthase</fullName>
    </recommendedName>
</protein>
<reference evidence="2 3" key="1">
    <citation type="submission" date="2017-06" db="EMBL/GenBank/DDBJ databases">
        <title>Comparative genomic analysis of Ambrosia Fusariam Clade fungi.</title>
        <authorList>
            <person name="Stajich J.E."/>
            <person name="Carrillo J."/>
            <person name="Kijimoto T."/>
            <person name="Eskalen A."/>
            <person name="O'Donnell K."/>
            <person name="Kasson M."/>
        </authorList>
    </citation>
    <scope>NUCLEOTIDE SEQUENCE [LARGE SCALE GENOMIC DNA]</scope>
    <source>
        <strain evidence="2 3">NRRL62584</strain>
    </source>
</reference>
<gene>
    <name evidence="2" type="ORF">CEP54_014646</name>
</gene>
<keyword evidence="1" id="KW-0472">Membrane</keyword>
<proteinExistence type="predicted"/>
<sequence length="362" mass="41555">MPSAYALPQVPELVTRFRSWKHPQAAHIFQYSKLSCARSLKEVSEHEVVSRNGEFAACGGLYASWVYPGGNVERLKLVADFYSAWVFLDDLIDNTTDMKYTHDLLDDIRARVVGSRQGHHGLDFMFRLFTHEGWHSELLGLTKAEMDLWLDCTRTLRVMEAEQRIVSVEEYMSYRQTNTAMGMMYLVMLFAMPELNEDFLQLSRSSPDTLRRIFSHCGRSMGVILDLYKLNAPHAQITEYSHIVKMIQHNSNPPLNLQQAVDQSAEVFYEYEGKLAIEFAKVAAFSPGLATAMENVHAGSITWLNMMRGRRYVKKADSSRQPAGWIMFPLIFGGLLLITFVILRLWPSMQYPHFLTRRSGHL</sequence>
<keyword evidence="1" id="KW-0812">Transmembrane</keyword>
<accession>A0A428NUX1</accession>
<dbReference type="SUPFAM" id="SSF48576">
    <property type="entry name" value="Terpenoid synthases"/>
    <property type="match status" value="1"/>
</dbReference>
<evidence type="ECO:0000313" key="2">
    <source>
        <dbReference type="EMBL" id="RSL44540.1"/>
    </source>
</evidence>
<name>A0A428NUX1_9HYPO</name>
<evidence type="ECO:0000256" key="1">
    <source>
        <dbReference type="SAM" id="Phobius"/>
    </source>
</evidence>
<dbReference type="Gene3D" id="1.10.600.10">
    <property type="entry name" value="Farnesyl Diphosphate Synthase"/>
    <property type="match status" value="1"/>
</dbReference>
<evidence type="ECO:0008006" key="4">
    <source>
        <dbReference type="Google" id="ProtNLM"/>
    </source>
</evidence>
<dbReference type="InterPro" id="IPR008949">
    <property type="entry name" value="Isoprenoid_synthase_dom_sf"/>
</dbReference>
<keyword evidence="3" id="KW-1185">Reference proteome</keyword>